<evidence type="ECO:0000256" key="1">
    <source>
        <dbReference type="SAM" id="SignalP"/>
    </source>
</evidence>
<dbReference type="AlphaFoldDB" id="N6UY67"/>
<keyword evidence="3" id="KW-1185">Reference proteome</keyword>
<evidence type="ECO:0000313" key="3">
    <source>
        <dbReference type="Proteomes" id="UP000012429"/>
    </source>
</evidence>
<gene>
    <name evidence="2" type="ORF">RHSP_41281</name>
</gene>
<accession>N6UY67</accession>
<name>N6UY67_9HYPH</name>
<organism evidence="2 3">
    <name type="scientific">Rhizobium freirei PRF 81</name>
    <dbReference type="NCBI Taxonomy" id="363754"/>
    <lineage>
        <taxon>Bacteria</taxon>
        <taxon>Pseudomonadati</taxon>
        <taxon>Pseudomonadota</taxon>
        <taxon>Alphaproteobacteria</taxon>
        <taxon>Hyphomicrobiales</taxon>
        <taxon>Rhizobiaceae</taxon>
        <taxon>Rhizobium/Agrobacterium group</taxon>
        <taxon>Rhizobium</taxon>
    </lineage>
</organism>
<dbReference type="EMBL" id="AQHN01000095">
    <property type="protein sequence ID" value="ENN83822.1"/>
    <property type="molecule type" value="Genomic_DNA"/>
</dbReference>
<keyword evidence="2" id="KW-0614">Plasmid</keyword>
<proteinExistence type="predicted"/>
<reference evidence="2 3" key="1">
    <citation type="journal article" date="2012" name="BMC Genomics">
        <title>Genomic basis of broad host range and environmental adaptability of Rhizobium tropici CIAT 899 and Rhizobium sp. PRF 81 which are used in inoculants for common bean (Phaseolus vulgaris L.).</title>
        <authorList>
            <person name="Ormeno-Orrillo E."/>
            <person name="Menna P."/>
            <person name="Almeida L.G."/>
            <person name="Ollero F.J."/>
            <person name="Nicolas M.F."/>
            <person name="Pains Rodrigues E."/>
            <person name="Shigueyoshi Nakatani A."/>
            <person name="Silva Batista J.S."/>
            <person name="Oliveira Chueire L.M."/>
            <person name="Souza R.C."/>
            <person name="Ribeiro Vasconcelos A.T."/>
            <person name="Megias M."/>
            <person name="Hungria M."/>
            <person name="Martinez-Romero E."/>
        </authorList>
    </citation>
    <scope>NUCLEOTIDE SEQUENCE [LARGE SCALE GENOMIC DNA]</scope>
    <source>
        <strain evidence="2 3">PRF 81</strain>
        <plasmid evidence="2">pPRF81a</plasmid>
    </source>
</reference>
<comment type="caution">
    <text evidence="2">The sequence shown here is derived from an EMBL/GenBank/DDBJ whole genome shotgun (WGS) entry which is preliminary data.</text>
</comment>
<sequence length="218" mass="22756">MTIRHPLIVLVGASLLLAPAPSFAEVPVNDAQRQKAETNTAVCMQRARTFKQRSVAPTQNIHGSVTIQSDTGGIRSVNGQTVIGKPLSGTTIGGNDFALLLGVANTVQAIKTKNVGQAVASLAAVAAAISANSTSLTTQSATIGQAMTIKGAFEQNAITRLTNAQVWNQAIQAVSTANQLRNQRLLDLTAAASATAKVMTYDPSKVTLTNPEHQEGNR</sequence>
<dbReference type="Proteomes" id="UP000012429">
    <property type="component" value="Unassembled WGS sequence"/>
</dbReference>
<protein>
    <submittedName>
        <fullName evidence="2">Uncharacterized protein</fullName>
    </submittedName>
</protein>
<keyword evidence="1" id="KW-0732">Signal</keyword>
<dbReference type="RefSeq" id="WP_004129407.1">
    <property type="nucleotide sequence ID" value="NZ_AQHN01000095.1"/>
</dbReference>
<evidence type="ECO:0000313" key="2">
    <source>
        <dbReference type="EMBL" id="ENN83822.1"/>
    </source>
</evidence>
<feature type="signal peptide" evidence="1">
    <location>
        <begin position="1"/>
        <end position="24"/>
    </location>
</feature>
<feature type="chain" id="PRO_5004126146" evidence="1">
    <location>
        <begin position="25"/>
        <end position="218"/>
    </location>
</feature>
<geneLocation type="plasmid" evidence="2">
    <name>pPRF81a</name>
</geneLocation>
<dbReference type="PATRIC" id="fig|363754.4.peg.6735"/>